<proteinExistence type="predicted"/>
<dbReference type="AlphaFoldDB" id="A0AAW9KU65"/>
<accession>A0AAW9KU65</accession>
<sequence length="686" mass="69753">MSVPGAGVLLALSGDDADILRALSQSGSGLCVVRRCADLPELLSAGMAGLASFALLDTGFDEIDRTVLDRLARAGLSGLLLVETHEEERWRSAGWPVLRRDTEPGRICSALQDLVRRGGSSGAASTGAGPARGAAGGAVSQAATGPAGVGADWLSAATPASAGPNAAAQETAWLEELWRQSPGSPEGGTAFSQPPPTANETGDGENSGQSLRQDREPAAADMPEPAFPVVTSPAGNECDGRIVLVWGPHGAPGRSTVAASLAHGLAACGGAILVDADVEAPSLVQLLGMPEDSSALAGAARLATHGRLDAESFRRVLAPVGGGLFLLGGLGRSGRWRELPPASMTEVWAQCRRAVAWTVVDVAGGPADDDVDDFTLEPGRGAVTADLVSHADVILVVGGADPVGVRRLLQLLDEMGASMNPAGRVEVVINRVRASAAGPSPQQALREALARFGGLEDIVLLPDDAATADACLLQGCTVLERAPASALGKALSALVDRIDPQVAAARRATSPRRSLLRRSKRRGGRRDRRDSAAQAAAAGGRSRSSARSAGAGRRRRGGGERQTVGERPPAPQVPSGLTQAPPQTSAGLPPSIQPVNQLANQPQGRPPEPPPSSPPAQLPLPERGPAPGSPHWSSVAPWPSAGTAPDAGALPGAAPGPQAGHDPGGDDHRGSSGPPSVPPGTGRHRY</sequence>
<dbReference type="InterPro" id="IPR027417">
    <property type="entry name" value="P-loop_NTPase"/>
</dbReference>
<evidence type="ECO:0000313" key="3">
    <source>
        <dbReference type="Proteomes" id="UP001289581"/>
    </source>
</evidence>
<feature type="compositionally biased region" description="Polar residues" evidence="1">
    <location>
        <begin position="198"/>
        <end position="211"/>
    </location>
</feature>
<organism evidence="2 3">
    <name type="scientific">Actinomyces oris</name>
    <dbReference type="NCBI Taxonomy" id="544580"/>
    <lineage>
        <taxon>Bacteria</taxon>
        <taxon>Bacillati</taxon>
        <taxon>Actinomycetota</taxon>
        <taxon>Actinomycetes</taxon>
        <taxon>Actinomycetales</taxon>
        <taxon>Actinomycetaceae</taxon>
        <taxon>Actinomyces</taxon>
    </lineage>
</organism>
<feature type="compositionally biased region" description="Low complexity" evidence="1">
    <location>
        <begin position="503"/>
        <end position="513"/>
    </location>
</feature>
<dbReference type="RefSeq" id="WP_322913421.1">
    <property type="nucleotide sequence ID" value="NZ_JAXBCZ010000002.1"/>
</dbReference>
<dbReference type="Gene3D" id="3.40.50.300">
    <property type="entry name" value="P-loop containing nucleotide triphosphate hydrolases"/>
    <property type="match status" value="1"/>
</dbReference>
<keyword evidence="3" id="KW-1185">Reference proteome</keyword>
<feature type="region of interest" description="Disordered" evidence="1">
    <location>
        <begin position="503"/>
        <end position="686"/>
    </location>
</feature>
<gene>
    <name evidence="2" type="ORF">QU665_12765</name>
</gene>
<evidence type="ECO:0008006" key="4">
    <source>
        <dbReference type="Google" id="ProtNLM"/>
    </source>
</evidence>
<dbReference type="SUPFAM" id="SSF52540">
    <property type="entry name" value="P-loop containing nucleoside triphosphate hydrolases"/>
    <property type="match status" value="1"/>
</dbReference>
<feature type="compositionally biased region" description="Low complexity" evidence="1">
    <location>
        <begin position="532"/>
        <end position="551"/>
    </location>
</feature>
<protein>
    <recommendedName>
        <fullName evidence="4">CobQ/CobB/MinD/ParA nucleotide binding domain-containing protein</fullName>
    </recommendedName>
</protein>
<dbReference type="Proteomes" id="UP001289581">
    <property type="component" value="Unassembled WGS sequence"/>
</dbReference>
<feature type="compositionally biased region" description="Low complexity" evidence="1">
    <location>
        <begin position="122"/>
        <end position="133"/>
    </location>
</feature>
<feature type="compositionally biased region" description="Pro residues" evidence="1">
    <location>
        <begin position="604"/>
        <end position="628"/>
    </location>
</feature>
<feature type="compositionally biased region" description="Low complexity" evidence="1">
    <location>
        <begin position="641"/>
        <end position="661"/>
    </location>
</feature>
<comment type="caution">
    <text evidence="2">The sequence shown here is derived from an EMBL/GenBank/DDBJ whole genome shotgun (WGS) entry which is preliminary data.</text>
</comment>
<reference evidence="2 3" key="1">
    <citation type="submission" date="2023-06" db="EMBL/GenBank/DDBJ databases">
        <title>Actinomyces orist ORNL 0101 HMT-893 genome.</title>
        <authorList>
            <person name="Johnston C.D."/>
            <person name="Chen T."/>
            <person name="Dewhirst F.E."/>
        </authorList>
    </citation>
    <scope>NUCLEOTIDE SEQUENCE [LARGE SCALE GENOMIC DNA]</scope>
    <source>
        <strain evidence="2 3">ORNL 0101</strain>
    </source>
</reference>
<feature type="region of interest" description="Disordered" evidence="1">
    <location>
        <begin position="119"/>
        <end position="147"/>
    </location>
</feature>
<evidence type="ECO:0000256" key="1">
    <source>
        <dbReference type="SAM" id="MobiDB-lite"/>
    </source>
</evidence>
<evidence type="ECO:0000313" key="2">
    <source>
        <dbReference type="EMBL" id="MEA1305928.1"/>
    </source>
</evidence>
<dbReference type="EMBL" id="JAXBCZ010000002">
    <property type="protein sequence ID" value="MEA1305928.1"/>
    <property type="molecule type" value="Genomic_DNA"/>
</dbReference>
<feature type="region of interest" description="Disordered" evidence="1">
    <location>
        <begin position="180"/>
        <end position="233"/>
    </location>
</feature>
<feature type="compositionally biased region" description="Polar residues" evidence="1">
    <location>
        <begin position="575"/>
        <end position="586"/>
    </location>
</feature>
<name>A0AAW9KU65_9ACTO</name>
<feature type="compositionally biased region" description="Basic residues" evidence="1">
    <location>
        <begin position="514"/>
        <end position="526"/>
    </location>
</feature>